<proteinExistence type="inferred from homology"/>
<evidence type="ECO:0000259" key="4">
    <source>
        <dbReference type="SMART" id="SM00363"/>
    </source>
</evidence>
<dbReference type="Proteomes" id="UP000000602">
    <property type="component" value="Chromosome"/>
</dbReference>
<reference evidence="6" key="1">
    <citation type="journal article" date="2004" name="Environ. Microbiol.">
        <title>The genome of Desulfotalea psychrophila, a sulfate-reducing bacterium from permanently cold Arctic sediments.</title>
        <authorList>
            <person name="Rabus R."/>
            <person name="Ruepp A."/>
            <person name="Frickey T."/>
            <person name="Rattei T."/>
            <person name="Fartmann B."/>
            <person name="Stark M."/>
            <person name="Bauer M."/>
            <person name="Zibat A."/>
            <person name="Lombardot T."/>
            <person name="Becker I."/>
            <person name="Amann J."/>
            <person name="Gellner K."/>
            <person name="Teeling H."/>
            <person name="Leuschner W.D."/>
            <person name="Gloeckner F.-O."/>
            <person name="Lupas A.N."/>
            <person name="Amann R."/>
            <person name="Klenk H.-P."/>
        </authorList>
    </citation>
    <scope>NUCLEOTIDE SEQUENCE [LARGE SCALE GENOMIC DNA]</scope>
    <source>
        <strain evidence="6">DSM 12343 / LSv54</strain>
    </source>
</reference>
<dbReference type="GO" id="GO:0003723">
    <property type="term" value="F:RNA binding"/>
    <property type="evidence" value="ECO:0007669"/>
    <property type="project" value="UniProtKB-KW"/>
</dbReference>
<dbReference type="STRING" id="177439.DP2414"/>
<dbReference type="Pfam" id="PF01479">
    <property type="entry name" value="S4"/>
    <property type="match status" value="1"/>
</dbReference>
<keyword evidence="6" id="KW-1185">Reference proteome</keyword>
<evidence type="ECO:0000313" key="6">
    <source>
        <dbReference type="Proteomes" id="UP000000602"/>
    </source>
</evidence>
<dbReference type="GO" id="GO:0008168">
    <property type="term" value="F:methyltransferase activity"/>
    <property type="evidence" value="ECO:0007669"/>
    <property type="project" value="InterPro"/>
</dbReference>
<keyword evidence="1 3" id="KW-0694">RNA-binding</keyword>
<evidence type="ECO:0000256" key="3">
    <source>
        <dbReference type="PROSITE-ProRule" id="PRU00182"/>
    </source>
</evidence>
<dbReference type="SMART" id="SM00363">
    <property type="entry name" value="S4"/>
    <property type="match status" value="1"/>
</dbReference>
<dbReference type="PROSITE" id="PS50889">
    <property type="entry name" value="S4"/>
    <property type="match status" value="1"/>
</dbReference>
<dbReference type="InterPro" id="IPR002942">
    <property type="entry name" value="S4_RNA-bd"/>
</dbReference>
<dbReference type="GO" id="GO:0032259">
    <property type="term" value="P:methylation"/>
    <property type="evidence" value="ECO:0007669"/>
    <property type="project" value="InterPro"/>
</dbReference>
<dbReference type="InterPro" id="IPR047048">
    <property type="entry name" value="TlyA"/>
</dbReference>
<dbReference type="Pfam" id="PF01728">
    <property type="entry name" value="FtsJ"/>
    <property type="match status" value="1"/>
</dbReference>
<dbReference type="RefSeq" id="WP_011189655.1">
    <property type="nucleotide sequence ID" value="NC_006138.1"/>
</dbReference>
<dbReference type="Gene3D" id="3.10.290.10">
    <property type="entry name" value="RNA-binding S4 domain"/>
    <property type="match status" value="1"/>
</dbReference>
<dbReference type="Gene3D" id="3.40.50.150">
    <property type="entry name" value="Vaccinia Virus protein VP39"/>
    <property type="match status" value="1"/>
</dbReference>
<dbReference type="InterPro" id="IPR004538">
    <property type="entry name" value="Hemolysin_A/TlyA"/>
</dbReference>
<evidence type="ECO:0000313" key="5">
    <source>
        <dbReference type="EMBL" id="CAG37143.1"/>
    </source>
</evidence>
<sequence>MKKIRLDQLLLELNLAPSLEKARAYIGAGQVLVNDEPADKAGMTYPCQSAVRLRKKCPYVSRGGFKLEQALNYFSIDLAGKVCADIGASSGGFTDCLLQHDVGKVFAVDVAYGQLDWKIRQDDRVVVLERFNARNLLPESLGEEINLAVMDTSFISITKLIPALLPLFAKGCVDIIALIKPQFELPKGLIGNGVVRDPALHQQAIDKIKDFVAELGLQTAGITPSPILGPKGNREFLLRILS</sequence>
<dbReference type="HOGENOM" id="CLU_058015_1_1_7"/>
<dbReference type="InterPro" id="IPR036986">
    <property type="entry name" value="S4_RNA-bd_sf"/>
</dbReference>
<protein>
    <submittedName>
        <fullName evidence="5">Related to hemolysin A</fullName>
    </submittedName>
</protein>
<dbReference type="AlphaFoldDB" id="Q6AKI2"/>
<feature type="domain" description="RNA-binding S4" evidence="4">
    <location>
        <begin position="4"/>
        <end position="68"/>
    </location>
</feature>
<name>Q6AKI2_DESPS</name>
<dbReference type="InterPro" id="IPR029063">
    <property type="entry name" value="SAM-dependent_MTases_sf"/>
</dbReference>
<dbReference type="SUPFAM" id="SSF55174">
    <property type="entry name" value="Alpha-L RNA-binding motif"/>
    <property type="match status" value="1"/>
</dbReference>
<dbReference type="PANTHER" id="PTHR32319">
    <property type="entry name" value="BACTERIAL HEMOLYSIN-LIKE PROTEIN"/>
    <property type="match status" value="1"/>
</dbReference>
<dbReference type="SUPFAM" id="SSF53335">
    <property type="entry name" value="S-adenosyl-L-methionine-dependent methyltransferases"/>
    <property type="match status" value="1"/>
</dbReference>
<dbReference type="NCBIfam" id="TIGR00478">
    <property type="entry name" value="tly"/>
    <property type="match status" value="1"/>
</dbReference>
<accession>Q6AKI2</accession>
<dbReference type="KEGG" id="dps:DP2414"/>
<organism evidence="5 6">
    <name type="scientific">Desulfotalea psychrophila (strain LSv54 / DSM 12343)</name>
    <dbReference type="NCBI Taxonomy" id="177439"/>
    <lineage>
        <taxon>Bacteria</taxon>
        <taxon>Pseudomonadati</taxon>
        <taxon>Thermodesulfobacteriota</taxon>
        <taxon>Desulfobulbia</taxon>
        <taxon>Desulfobulbales</taxon>
        <taxon>Desulfocapsaceae</taxon>
        <taxon>Desulfotalea</taxon>
    </lineage>
</organism>
<gene>
    <name evidence="5" type="ordered locus">DP2414</name>
</gene>
<comment type="similarity">
    <text evidence="2">Belongs to the TlyA family.</text>
</comment>
<dbReference type="PANTHER" id="PTHR32319:SF0">
    <property type="entry name" value="BACTERIAL HEMOLYSIN-LIKE PROTEIN"/>
    <property type="match status" value="1"/>
</dbReference>
<evidence type="ECO:0000256" key="2">
    <source>
        <dbReference type="ARBA" id="ARBA00029460"/>
    </source>
</evidence>
<dbReference type="eggNOG" id="COG1189">
    <property type="taxonomic scope" value="Bacteria"/>
</dbReference>
<dbReference type="EMBL" id="CR522870">
    <property type="protein sequence ID" value="CAG37143.1"/>
    <property type="molecule type" value="Genomic_DNA"/>
</dbReference>
<evidence type="ECO:0000256" key="1">
    <source>
        <dbReference type="ARBA" id="ARBA00022884"/>
    </source>
</evidence>
<dbReference type="PIRSF" id="PIRSF005578">
    <property type="entry name" value="TlyA"/>
    <property type="match status" value="1"/>
</dbReference>
<dbReference type="InterPro" id="IPR002877">
    <property type="entry name" value="RNA_MeTrfase_FtsJ_dom"/>
</dbReference>
<dbReference type="OrthoDB" id="9784736at2"/>